<keyword evidence="7" id="KW-0645">Protease</keyword>
<evidence type="ECO:0000256" key="4">
    <source>
        <dbReference type="ARBA" id="ARBA00023136"/>
    </source>
</evidence>
<dbReference type="Gene3D" id="1.20.1540.10">
    <property type="entry name" value="Rhomboid-like"/>
    <property type="match status" value="1"/>
</dbReference>
<name>A0A7V9AD32_9BACT</name>
<dbReference type="GO" id="GO:0006508">
    <property type="term" value="P:proteolysis"/>
    <property type="evidence" value="ECO:0007669"/>
    <property type="project" value="UniProtKB-KW"/>
</dbReference>
<accession>A0A7V9AD32</accession>
<feature type="transmembrane region" description="Helical" evidence="5">
    <location>
        <begin position="12"/>
        <end position="29"/>
    </location>
</feature>
<dbReference type="Proteomes" id="UP000542342">
    <property type="component" value="Unassembled WGS sequence"/>
</dbReference>
<keyword evidence="7" id="KW-0378">Hydrolase</keyword>
<evidence type="ECO:0000256" key="5">
    <source>
        <dbReference type="SAM" id="Phobius"/>
    </source>
</evidence>
<gene>
    <name evidence="7" type="ORF">H0921_16090</name>
</gene>
<evidence type="ECO:0000256" key="3">
    <source>
        <dbReference type="ARBA" id="ARBA00022989"/>
    </source>
</evidence>
<dbReference type="EMBL" id="JACEFB010000017">
    <property type="protein sequence ID" value="MBA2227679.1"/>
    <property type="molecule type" value="Genomic_DNA"/>
</dbReference>
<feature type="transmembrane region" description="Helical" evidence="5">
    <location>
        <begin position="150"/>
        <end position="175"/>
    </location>
</feature>
<feature type="domain" description="Peptidase S54 rhomboid" evidence="6">
    <location>
        <begin position="60"/>
        <end position="212"/>
    </location>
</feature>
<comment type="caution">
    <text evidence="7">The sequence shown here is derived from an EMBL/GenBank/DDBJ whole genome shotgun (WGS) entry which is preliminary data.</text>
</comment>
<organism evidence="7 8">
    <name type="scientific">Thermogemmata fonticola</name>
    <dbReference type="NCBI Taxonomy" id="2755323"/>
    <lineage>
        <taxon>Bacteria</taxon>
        <taxon>Pseudomonadati</taxon>
        <taxon>Planctomycetota</taxon>
        <taxon>Planctomycetia</taxon>
        <taxon>Gemmatales</taxon>
        <taxon>Gemmataceae</taxon>
        <taxon>Thermogemmata</taxon>
    </lineage>
</organism>
<evidence type="ECO:0000313" key="7">
    <source>
        <dbReference type="EMBL" id="MBA2227679.1"/>
    </source>
</evidence>
<evidence type="ECO:0000259" key="6">
    <source>
        <dbReference type="Pfam" id="PF01694"/>
    </source>
</evidence>
<evidence type="ECO:0000256" key="2">
    <source>
        <dbReference type="ARBA" id="ARBA00022692"/>
    </source>
</evidence>
<dbReference type="InterPro" id="IPR035952">
    <property type="entry name" value="Rhomboid-like_sf"/>
</dbReference>
<dbReference type="GO" id="GO:0016020">
    <property type="term" value="C:membrane"/>
    <property type="evidence" value="ECO:0007669"/>
    <property type="project" value="UniProtKB-SubCell"/>
</dbReference>
<dbReference type="AlphaFoldDB" id="A0A7V9AD32"/>
<dbReference type="SUPFAM" id="SSF144091">
    <property type="entry name" value="Rhomboid-like"/>
    <property type="match status" value="1"/>
</dbReference>
<feature type="transmembrane region" description="Helical" evidence="5">
    <location>
        <begin position="195"/>
        <end position="214"/>
    </location>
</feature>
<dbReference type="RefSeq" id="WP_194539542.1">
    <property type="nucleotide sequence ID" value="NZ_JACEFB010000017.1"/>
</dbReference>
<dbReference type="GO" id="GO:0004252">
    <property type="term" value="F:serine-type endopeptidase activity"/>
    <property type="evidence" value="ECO:0007669"/>
    <property type="project" value="InterPro"/>
</dbReference>
<feature type="transmembrane region" description="Helical" evidence="5">
    <location>
        <begin position="68"/>
        <end position="88"/>
    </location>
</feature>
<proteinExistence type="predicted"/>
<keyword evidence="4 5" id="KW-0472">Membrane</keyword>
<dbReference type="Pfam" id="PF01694">
    <property type="entry name" value="Rhomboid"/>
    <property type="match status" value="1"/>
</dbReference>
<keyword evidence="8" id="KW-1185">Reference proteome</keyword>
<protein>
    <submittedName>
        <fullName evidence="7">Rhomboid family intramembrane serine protease</fullName>
    </submittedName>
</protein>
<sequence>MFPIQDNVPSRSVPWVTWTLIALNALVFLQEVALPAAQLERLVQLLALVPAELLADPWRHWPTLITSMFLHGGWLHILGNMWTLYLFGDNVEDRMGPARYLIFYLLCGVAAGLTHVLSMPASTTPTLGASGAVAGVLGAYLLLYPGARIVTLILIVFFPIFVELPALVFIGIWFLTQLYSGTLALLLPAESFGGVAWWAHVGGFVMGMLLLPLCKKPQQRYRRRYPDEYWPW</sequence>
<feature type="transmembrane region" description="Helical" evidence="5">
    <location>
        <begin position="124"/>
        <end position="143"/>
    </location>
</feature>
<dbReference type="PANTHER" id="PTHR43731:SF26">
    <property type="entry name" value="RHOMBOID-LIKE PROTEIN 10, CHLOROPLASTIC"/>
    <property type="match status" value="1"/>
</dbReference>
<comment type="subcellular location">
    <subcellularLocation>
        <location evidence="1">Membrane</location>
        <topology evidence="1">Multi-pass membrane protein</topology>
    </subcellularLocation>
</comment>
<keyword evidence="2 5" id="KW-0812">Transmembrane</keyword>
<evidence type="ECO:0000313" key="8">
    <source>
        <dbReference type="Proteomes" id="UP000542342"/>
    </source>
</evidence>
<dbReference type="FunFam" id="1.20.1540.10:FF:000027">
    <property type="entry name" value="Rhomboid family intramembrane serine protease"/>
    <property type="match status" value="1"/>
</dbReference>
<keyword evidence="3 5" id="KW-1133">Transmembrane helix</keyword>
<dbReference type="InterPro" id="IPR022764">
    <property type="entry name" value="Peptidase_S54_rhomboid_dom"/>
</dbReference>
<reference evidence="7 8" key="1">
    <citation type="submission" date="2020-07" db="EMBL/GenBank/DDBJ databases">
        <title>Thermogemmata thermophila gen. nov., sp. nov., a novel moderate thermophilic planctomycete from a Kamchatka hot spring.</title>
        <authorList>
            <person name="Elcheninov A.G."/>
            <person name="Podosokorskaya O.A."/>
            <person name="Kovaleva O.L."/>
            <person name="Novikov A."/>
            <person name="Bonch-Osmolovskaya E.A."/>
            <person name="Toshchakov S.V."/>
            <person name="Kublanov I.V."/>
        </authorList>
    </citation>
    <scope>NUCLEOTIDE SEQUENCE [LARGE SCALE GENOMIC DNA]</scope>
    <source>
        <strain evidence="7 8">2918</strain>
    </source>
</reference>
<feature type="transmembrane region" description="Helical" evidence="5">
    <location>
        <begin position="100"/>
        <end position="118"/>
    </location>
</feature>
<dbReference type="PANTHER" id="PTHR43731">
    <property type="entry name" value="RHOMBOID PROTEASE"/>
    <property type="match status" value="1"/>
</dbReference>
<evidence type="ECO:0000256" key="1">
    <source>
        <dbReference type="ARBA" id="ARBA00004141"/>
    </source>
</evidence>
<dbReference type="InterPro" id="IPR050925">
    <property type="entry name" value="Rhomboid_protease_S54"/>
</dbReference>